<evidence type="ECO:0000313" key="1">
    <source>
        <dbReference type="EMBL" id="VEL29501.1"/>
    </source>
</evidence>
<organism evidence="1 2">
    <name type="scientific">Protopolystoma xenopodis</name>
    <dbReference type="NCBI Taxonomy" id="117903"/>
    <lineage>
        <taxon>Eukaryota</taxon>
        <taxon>Metazoa</taxon>
        <taxon>Spiralia</taxon>
        <taxon>Lophotrochozoa</taxon>
        <taxon>Platyhelminthes</taxon>
        <taxon>Monogenea</taxon>
        <taxon>Polyopisthocotylea</taxon>
        <taxon>Polystomatidea</taxon>
        <taxon>Polystomatidae</taxon>
        <taxon>Protopolystoma</taxon>
    </lineage>
</organism>
<protein>
    <submittedName>
        <fullName evidence="1">Uncharacterized protein</fullName>
    </submittedName>
</protein>
<proteinExistence type="predicted"/>
<accession>A0A448X6U9</accession>
<dbReference type="EMBL" id="CAAALY010103701">
    <property type="protein sequence ID" value="VEL29501.1"/>
    <property type="molecule type" value="Genomic_DNA"/>
</dbReference>
<keyword evidence="2" id="KW-1185">Reference proteome</keyword>
<evidence type="ECO:0000313" key="2">
    <source>
        <dbReference type="Proteomes" id="UP000784294"/>
    </source>
</evidence>
<reference evidence="1" key="1">
    <citation type="submission" date="2018-11" db="EMBL/GenBank/DDBJ databases">
        <authorList>
            <consortium name="Pathogen Informatics"/>
        </authorList>
    </citation>
    <scope>NUCLEOTIDE SEQUENCE</scope>
</reference>
<gene>
    <name evidence="1" type="ORF">PXEA_LOCUS22941</name>
</gene>
<comment type="caution">
    <text evidence="1">The sequence shown here is derived from an EMBL/GenBank/DDBJ whole genome shotgun (WGS) entry which is preliminary data.</text>
</comment>
<sequence>MLTANLAHQQTASLFCGAPIKKELPGPPMQMVSPARLKMGFSLPPNILFWPQPGLEPDSVLAPSQVGGVQQVGCSSGRTGYIFVPKAPLDPVNRETTLLTH</sequence>
<dbReference type="Proteomes" id="UP000784294">
    <property type="component" value="Unassembled WGS sequence"/>
</dbReference>
<dbReference type="AlphaFoldDB" id="A0A448X6U9"/>
<name>A0A448X6U9_9PLAT</name>